<feature type="domain" description="NodB homology" evidence="3">
    <location>
        <begin position="74"/>
        <end position="314"/>
    </location>
</feature>
<dbReference type="EMBL" id="JAEKFT010000004">
    <property type="protein sequence ID" value="MBT0960599.1"/>
    <property type="molecule type" value="Genomic_DNA"/>
</dbReference>
<keyword evidence="5" id="KW-1185">Reference proteome</keyword>
<reference evidence="5" key="1">
    <citation type="journal article" date="2022" name="ISME J.">
        <title>Genetic and phylogenetic analysis of dissimilatory iodate-reducing bacteria identifies potential niches across the world's oceans.</title>
        <authorList>
            <person name="Reyes-Umana V."/>
            <person name="Henning Z."/>
            <person name="Lee K."/>
            <person name="Barnum T.P."/>
            <person name="Coates J.D."/>
        </authorList>
    </citation>
    <scope>NUCLEOTIDE SEQUENCE [LARGE SCALE GENOMIC DNA]</scope>
    <source>
        <strain evidence="5">IR12</strain>
    </source>
</reference>
<evidence type="ECO:0000256" key="2">
    <source>
        <dbReference type="ARBA" id="ARBA00022729"/>
    </source>
</evidence>
<dbReference type="AlphaFoldDB" id="A0A944D630"/>
<dbReference type="Proteomes" id="UP000694660">
    <property type="component" value="Unassembled WGS sequence"/>
</dbReference>
<name>A0A944D630_DENI1</name>
<protein>
    <submittedName>
        <fullName evidence="4">Polysaccharide deacetylase family protein</fullName>
    </submittedName>
</protein>
<evidence type="ECO:0000259" key="3">
    <source>
        <dbReference type="PROSITE" id="PS51677"/>
    </source>
</evidence>
<proteinExistence type="predicted"/>
<evidence type="ECO:0000256" key="1">
    <source>
        <dbReference type="ARBA" id="ARBA00004613"/>
    </source>
</evidence>
<evidence type="ECO:0000313" key="5">
    <source>
        <dbReference type="Proteomes" id="UP000694660"/>
    </source>
</evidence>
<comment type="caution">
    <text evidence="4">The sequence shown here is derived from an EMBL/GenBank/DDBJ whole genome shotgun (WGS) entry which is preliminary data.</text>
</comment>
<comment type="subcellular location">
    <subcellularLocation>
        <location evidence="1">Secreted</location>
    </subcellularLocation>
</comment>
<dbReference type="GO" id="GO:0005576">
    <property type="term" value="C:extracellular region"/>
    <property type="evidence" value="ECO:0007669"/>
    <property type="project" value="UniProtKB-SubCell"/>
</dbReference>
<dbReference type="RefSeq" id="WP_214360352.1">
    <property type="nucleotide sequence ID" value="NZ_JAEKFT010000004.1"/>
</dbReference>
<dbReference type="Gene3D" id="3.20.20.370">
    <property type="entry name" value="Glycoside hydrolase/deacetylase"/>
    <property type="match status" value="1"/>
</dbReference>
<organism evidence="4 5">
    <name type="scientific">Denitromonas iodatirespirans</name>
    <dbReference type="NCBI Taxonomy" id="2795389"/>
    <lineage>
        <taxon>Bacteria</taxon>
        <taxon>Pseudomonadati</taxon>
        <taxon>Pseudomonadota</taxon>
        <taxon>Betaproteobacteria</taxon>
        <taxon>Rhodocyclales</taxon>
        <taxon>Zoogloeaceae</taxon>
        <taxon>Denitromonas</taxon>
    </lineage>
</organism>
<accession>A0A944D630</accession>
<dbReference type="InterPro" id="IPR051398">
    <property type="entry name" value="Polysacch_Deacetylase"/>
</dbReference>
<evidence type="ECO:0000313" key="4">
    <source>
        <dbReference type="EMBL" id="MBT0960599.1"/>
    </source>
</evidence>
<sequence>MLGSAIRMASARGGDARLSIFLFHRVLPAPDPLFPGEVDVAAFDRMVGWISRWFHVLPLTDALSRLKEGRLPAGSAAITFDDGYADNLTHALPILLRHRASATLFVATGFLDGGRMWNDTVVESVRRTPLAQLDLADIGMDSVPTGSDAEKRRAIEMLIPRLKHLPPEQRQAQVAAVAQASRAVLPDDLMLRSAQLKAWRQAGMAVGAHTVSHPILSTTEPAAARQEMADSKMALESLLGERIGLFAYPNGKPGQDYQPAHARLAAELGFDAAVATTWGAARRDSDPFQLPRFTPWDRTKLRFGLRLVQNLMAS</sequence>
<keyword evidence="2" id="KW-0732">Signal</keyword>
<dbReference type="CDD" id="cd10918">
    <property type="entry name" value="CE4_NodB_like_5s_6s"/>
    <property type="match status" value="1"/>
</dbReference>
<dbReference type="GO" id="GO:0016810">
    <property type="term" value="F:hydrolase activity, acting on carbon-nitrogen (but not peptide) bonds"/>
    <property type="evidence" value="ECO:0007669"/>
    <property type="project" value="InterPro"/>
</dbReference>
<dbReference type="SUPFAM" id="SSF88713">
    <property type="entry name" value="Glycoside hydrolase/deacetylase"/>
    <property type="match status" value="1"/>
</dbReference>
<dbReference type="Pfam" id="PF01522">
    <property type="entry name" value="Polysacc_deac_1"/>
    <property type="match status" value="2"/>
</dbReference>
<dbReference type="PROSITE" id="PS51677">
    <property type="entry name" value="NODB"/>
    <property type="match status" value="1"/>
</dbReference>
<gene>
    <name evidence="4" type="ORF">I8J34_05355</name>
</gene>
<dbReference type="GO" id="GO:0005975">
    <property type="term" value="P:carbohydrate metabolic process"/>
    <property type="evidence" value="ECO:0007669"/>
    <property type="project" value="InterPro"/>
</dbReference>
<dbReference type="InterPro" id="IPR011330">
    <property type="entry name" value="Glyco_hydro/deAcase_b/a-brl"/>
</dbReference>
<dbReference type="PANTHER" id="PTHR34216:SF3">
    <property type="entry name" value="POLY-BETA-1,6-N-ACETYL-D-GLUCOSAMINE N-DEACETYLASE"/>
    <property type="match status" value="1"/>
</dbReference>
<dbReference type="InterPro" id="IPR002509">
    <property type="entry name" value="NODB_dom"/>
</dbReference>
<dbReference type="PANTHER" id="PTHR34216">
    <property type="match status" value="1"/>
</dbReference>